<evidence type="ECO:0000313" key="6">
    <source>
        <dbReference type="Proteomes" id="UP000002318"/>
    </source>
</evidence>
<organism evidence="5 6">
    <name type="scientific">Sediminispirochaeta smaragdinae (strain DSM 11293 / JCM 15392 / SEBR 4228)</name>
    <name type="common">Spirochaeta smaragdinae</name>
    <dbReference type="NCBI Taxonomy" id="573413"/>
    <lineage>
        <taxon>Bacteria</taxon>
        <taxon>Pseudomonadati</taxon>
        <taxon>Spirochaetota</taxon>
        <taxon>Spirochaetia</taxon>
        <taxon>Spirochaetales</taxon>
        <taxon>Spirochaetaceae</taxon>
        <taxon>Sediminispirochaeta</taxon>
    </lineage>
</organism>
<evidence type="ECO:0000256" key="3">
    <source>
        <dbReference type="ARBA" id="ARBA00022448"/>
    </source>
</evidence>
<reference evidence="5 6" key="1">
    <citation type="journal article" date="2010" name="Stand. Genomic Sci.">
        <title>Complete genome sequence of Spirochaeta smaragdinae type strain (SEBR 4228).</title>
        <authorList>
            <person name="Mavromatis K."/>
            <person name="Yasawong M."/>
            <person name="Chertkov O."/>
            <person name="Lapidus A."/>
            <person name="Lucas S."/>
            <person name="Nolan M."/>
            <person name="Del Rio T.G."/>
            <person name="Tice H."/>
            <person name="Cheng J.F."/>
            <person name="Pitluck S."/>
            <person name="Liolios K."/>
            <person name="Ivanova N."/>
            <person name="Tapia R."/>
            <person name="Han C."/>
            <person name="Bruce D."/>
            <person name="Goodwin L."/>
            <person name="Pati A."/>
            <person name="Chen A."/>
            <person name="Palaniappan K."/>
            <person name="Land M."/>
            <person name="Hauser L."/>
            <person name="Chang Y.J."/>
            <person name="Jeffries C.D."/>
            <person name="Detter J.C."/>
            <person name="Rohde M."/>
            <person name="Brambilla E."/>
            <person name="Spring S."/>
            <person name="Goker M."/>
            <person name="Sikorski J."/>
            <person name="Woyke T."/>
            <person name="Bristow J."/>
            <person name="Eisen J.A."/>
            <person name="Markowitz V."/>
            <person name="Hugenholtz P."/>
            <person name="Klenk H.P."/>
            <person name="Kyrpides N.C."/>
        </authorList>
    </citation>
    <scope>NUCLEOTIDE SEQUENCE [LARGE SCALE GENOMIC DNA]</scope>
    <source>
        <strain evidence="6">DSM 11293 / JCM 15392 / SEBR 4228</strain>
    </source>
</reference>
<dbReference type="EMBL" id="CP002116">
    <property type="protein sequence ID" value="ADK81243.1"/>
    <property type="molecule type" value="Genomic_DNA"/>
</dbReference>
<feature type="chain" id="PRO_5003150562" evidence="4">
    <location>
        <begin position="21"/>
        <end position="439"/>
    </location>
</feature>
<sequence length="439" mass="48754">MKKREIVRLFVLCSFCVTTALLVGCNKKGEEATTQESDTITLSAYHYLDQTDKTTAPNFQALVEAFNKEYPNIKINFEFGYGEAYHTKLQTLAASGQLPDMMVVYPGKRTAYITSEGHVQDLRPWFSGHESEFASIALKPQGPNGEMWEIPEDISVTSIMYTNNKLLKELGLAFPKTLDELIAQGETIRKAGLIPISMANKDAWPMQSCLASMLAERTGGMEWFDKAVKGDGAGFDDDVFVHALEIINLLHEKEMFSPGINQLAYMQGLDDFVNERAVYFIDGGWMVNNMVGELSDEQKEYMSLESFPDIPNQKGESGSASGVAGTGFGMNSDLSGEKAEAAWKWIWFYSGPEGSAIRQRFGRLPAYTLKAPDDVDPMIKKLINYVGSIPMGYVLDSVVGAEGIGIFNNDLQEMMFGLTTPKDVASKLEEWVKENDRSN</sequence>
<dbReference type="AlphaFoldDB" id="E1R357"/>
<dbReference type="Pfam" id="PF01547">
    <property type="entry name" value="SBP_bac_1"/>
    <property type="match status" value="1"/>
</dbReference>
<protein>
    <submittedName>
        <fullName evidence="5">Extracellular solute-binding protein family 1</fullName>
    </submittedName>
</protein>
<dbReference type="RefSeq" id="WP_013254707.1">
    <property type="nucleotide sequence ID" value="NC_014364.1"/>
</dbReference>
<dbReference type="PROSITE" id="PS51257">
    <property type="entry name" value="PROKAR_LIPOPROTEIN"/>
    <property type="match status" value="1"/>
</dbReference>
<dbReference type="PANTHER" id="PTHR43649:SF29">
    <property type="entry name" value="OSMOPROTECTIVE COMPOUNDS-BINDING PROTEIN GGTB"/>
    <property type="match status" value="1"/>
</dbReference>
<comment type="similarity">
    <text evidence="2">Belongs to the bacterial solute-binding protein 1 family.</text>
</comment>
<dbReference type="Proteomes" id="UP000002318">
    <property type="component" value="Chromosome"/>
</dbReference>
<dbReference type="SUPFAM" id="SSF53850">
    <property type="entry name" value="Periplasmic binding protein-like II"/>
    <property type="match status" value="1"/>
</dbReference>
<dbReference type="Gene3D" id="3.40.190.10">
    <property type="entry name" value="Periplasmic binding protein-like II"/>
    <property type="match status" value="2"/>
</dbReference>
<comment type="subcellular location">
    <subcellularLocation>
        <location evidence="1">Periplasm</location>
    </subcellularLocation>
</comment>
<dbReference type="KEGG" id="ssm:Spirs_2123"/>
<evidence type="ECO:0000256" key="4">
    <source>
        <dbReference type="SAM" id="SignalP"/>
    </source>
</evidence>
<dbReference type="OrthoDB" id="9798191at2"/>
<dbReference type="STRING" id="573413.Spirs_2123"/>
<dbReference type="InterPro" id="IPR050490">
    <property type="entry name" value="Bact_solute-bd_prot1"/>
</dbReference>
<keyword evidence="4" id="KW-0732">Signal</keyword>
<dbReference type="InterPro" id="IPR006059">
    <property type="entry name" value="SBP"/>
</dbReference>
<dbReference type="HOGENOM" id="CLU_031285_12_0_12"/>
<keyword evidence="6" id="KW-1185">Reference proteome</keyword>
<evidence type="ECO:0000256" key="2">
    <source>
        <dbReference type="ARBA" id="ARBA00008520"/>
    </source>
</evidence>
<gene>
    <name evidence="5" type="ordered locus">Spirs_2123</name>
</gene>
<proteinExistence type="inferred from homology"/>
<dbReference type="GO" id="GO:0042597">
    <property type="term" value="C:periplasmic space"/>
    <property type="evidence" value="ECO:0007669"/>
    <property type="project" value="UniProtKB-SubCell"/>
</dbReference>
<evidence type="ECO:0000256" key="1">
    <source>
        <dbReference type="ARBA" id="ARBA00004418"/>
    </source>
</evidence>
<name>E1R357_SEDSS</name>
<accession>E1R357</accession>
<feature type="signal peptide" evidence="4">
    <location>
        <begin position="1"/>
        <end position="20"/>
    </location>
</feature>
<dbReference type="PANTHER" id="PTHR43649">
    <property type="entry name" value="ARABINOSE-BINDING PROTEIN-RELATED"/>
    <property type="match status" value="1"/>
</dbReference>
<dbReference type="eggNOG" id="COG1653">
    <property type="taxonomic scope" value="Bacteria"/>
</dbReference>
<keyword evidence="3" id="KW-0813">Transport</keyword>
<evidence type="ECO:0000313" key="5">
    <source>
        <dbReference type="EMBL" id="ADK81243.1"/>
    </source>
</evidence>